<dbReference type="PANTHER" id="PTHR43226">
    <property type="entry name" value="XAA-PRO AMINOPEPTIDASE 3"/>
    <property type="match status" value="1"/>
</dbReference>
<keyword evidence="4" id="KW-0378">Hydrolase</keyword>
<dbReference type="SMART" id="SM01011">
    <property type="entry name" value="AMP_N"/>
    <property type="match status" value="1"/>
</dbReference>
<dbReference type="Pfam" id="PF00557">
    <property type="entry name" value="Peptidase_M24"/>
    <property type="match status" value="1"/>
</dbReference>
<dbReference type="Pfam" id="PF05195">
    <property type="entry name" value="AMP_N"/>
    <property type="match status" value="1"/>
</dbReference>
<dbReference type="PANTHER" id="PTHR43226:SF4">
    <property type="entry name" value="XAA-PRO AMINOPEPTIDASE 3"/>
    <property type="match status" value="1"/>
</dbReference>
<dbReference type="InterPro" id="IPR029149">
    <property type="entry name" value="Creatin/AminoP/Spt16_N"/>
</dbReference>
<dbReference type="Gene3D" id="3.40.350.10">
    <property type="entry name" value="Creatinase/prolidase N-terminal domain"/>
    <property type="match status" value="1"/>
</dbReference>
<dbReference type="InterPro" id="IPR007865">
    <property type="entry name" value="Aminopep_P_N"/>
</dbReference>
<organism evidence="7">
    <name type="scientific">marine metagenome</name>
    <dbReference type="NCBI Taxonomy" id="408172"/>
    <lineage>
        <taxon>unclassified sequences</taxon>
        <taxon>metagenomes</taxon>
        <taxon>ecological metagenomes</taxon>
    </lineage>
</organism>
<evidence type="ECO:0000256" key="3">
    <source>
        <dbReference type="ARBA" id="ARBA00022723"/>
    </source>
</evidence>
<evidence type="ECO:0000313" key="7">
    <source>
        <dbReference type="EMBL" id="SVD22421.1"/>
    </source>
</evidence>
<dbReference type="GO" id="GO:0030145">
    <property type="term" value="F:manganese ion binding"/>
    <property type="evidence" value="ECO:0007669"/>
    <property type="project" value="InterPro"/>
</dbReference>
<evidence type="ECO:0000259" key="6">
    <source>
        <dbReference type="SMART" id="SM01011"/>
    </source>
</evidence>
<keyword evidence="3" id="KW-0479">Metal-binding</keyword>
<dbReference type="Gene3D" id="3.90.230.10">
    <property type="entry name" value="Creatinase/methionine aminopeptidase superfamily"/>
    <property type="match status" value="1"/>
</dbReference>
<dbReference type="SUPFAM" id="SSF53092">
    <property type="entry name" value="Creatinase/prolidase N-terminal domain"/>
    <property type="match status" value="1"/>
</dbReference>
<evidence type="ECO:0000256" key="5">
    <source>
        <dbReference type="ARBA" id="ARBA00023211"/>
    </source>
</evidence>
<dbReference type="GO" id="GO:0070006">
    <property type="term" value="F:metalloaminopeptidase activity"/>
    <property type="evidence" value="ECO:0007669"/>
    <property type="project" value="InterPro"/>
</dbReference>
<keyword evidence="5" id="KW-0464">Manganese</keyword>
<reference evidence="7" key="1">
    <citation type="submission" date="2018-05" db="EMBL/GenBank/DDBJ databases">
        <authorList>
            <person name="Lanie J.A."/>
            <person name="Ng W.-L."/>
            <person name="Kazmierczak K.M."/>
            <person name="Andrzejewski T.M."/>
            <person name="Davidsen T.M."/>
            <person name="Wayne K.J."/>
            <person name="Tettelin H."/>
            <person name="Glass J.I."/>
            <person name="Rusch D."/>
            <person name="Podicherti R."/>
            <person name="Tsui H.-C.T."/>
            <person name="Winkler M.E."/>
        </authorList>
    </citation>
    <scope>NUCLEOTIDE SEQUENCE</scope>
</reference>
<name>A0A382TLT0_9ZZZZ</name>
<dbReference type="GO" id="GO:0006508">
    <property type="term" value="P:proteolysis"/>
    <property type="evidence" value="ECO:0007669"/>
    <property type="project" value="TreeGrafter"/>
</dbReference>
<comment type="cofactor">
    <cofactor evidence="1">
        <name>Mn(2+)</name>
        <dbReference type="ChEBI" id="CHEBI:29035"/>
    </cofactor>
</comment>
<comment type="similarity">
    <text evidence="2">Belongs to the peptidase M24B family.</text>
</comment>
<feature type="domain" description="Aminopeptidase P N-terminal" evidence="6">
    <location>
        <begin position="2"/>
        <end position="134"/>
    </location>
</feature>
<feature type="non-terminal residue" evidence="7">
    <location>
        <position position="252"/>
    </location>
</feature>
<accession>A0A382TLT0</accession>
<dbReference type="InterPro" id="IPR000994">
    <property type="entry name" value="Pept_M24"/>
</dbReference>
<dbReference type="AlphaFoldDB" id="A0A382TLT0"/>
<evidence type="ECO:0000256" key="4">
    <source>
        <dbReference type="ARBA" id="ARBA00022801"/>
    </source>
</evidence>
<dbReference type="SUPFAM" id="SSF55920">
    <property type="entry name" value="Creatinase/aminopeptidase"/>
    <property type="match status" value="1"/>
</dbReference>
<dbReference type="InterPro" id="IPR052433">
    <property type="entry name" value="X-Pro_dipept-like"/>
</dbReference>
<evidence type="ECO:0000256" key="1">
    <source>
        <dbReference type="ARBA" id="ARBA00001936"/>
    </source>
</evidence>
<dbReference type="InterPro" id="IPR036005">
    <property type="entry name" value="Creatinase/aminopeptidase-like"/>
</dbReference>
<protein>
    <recommendedName>
        <fullName evidence="6">Aminopeptidase P N-terminal domain-containing protein</fullName>
    </recommendedName>
</protein>
<proteinExistence type="inferred from homology"/>
<evidence type="ECO:0000256" key="2">
    <source>
        <dbReference type="ARBA" id="ARBA00008766"/>
    </source>
</evidence>
<dbReference type="EMBL" id="UINC01137216">
    <property type="protein sequence ID" value="SVD22421.1"/>
    <property type="molecule type" value="Genomic_DNA"/>
</dbReference>
<sequence length="252" mass="29088">MISQEEYKLRRQKLSKSIDEGVLILSGNTSYIRNHDVEFDFRQNSDFWYLTGFNEPNAVLVMTFNPAIEYILFVEPYDVNYHIWLGERAGIEGAINNFMADKAYPLNEINNIIPEIITEFNNIYYRNGSNSNIDSIINEYSNSNLRSVTGSRGNYNLRKNDVIESTSIIDPIPFISHLRLYKSDNEIELIKNAINISKTGFEHILNILRPGINEYEIQTELEYQFRKNGSRYNAYPSIVASGGNACVLHYIN</sequence>
<gene>
    <name evidence="7" type="ORF">METZ01_LOCUS375275</name>
</gene>